<sequence length="103" mass="11281">MSSLKTTPLVVAMSLCLLLLGFSYSVEAAARPITGVAEAATNQQCDFKYYCLEEHDPGCNKACLRIGYRGGNCLLSGASSNRKEKINVNYFEITNLGRCCCYH</sequence>
<evidence type="ECO:0000256" key="1">
    <source>
        <dbReference type="SAM" id="SignalP"/>
    </source>
</evidence>
<dbReference type="EMBL" id="JAJJMB010015535">
    <property type="protein sequence ID" value="KAI3853709.1"/>
    <property type="molecule type" value="Genomic_DNA"/>
</dbReference>
<name>A0AAD4S1L0_9MAGN</name>
<keyword evidence="1" id="KW-0732">Signal</keyword>
<feature type="signal peptide" evidence="1">
    <location>
        <begin position="1"/>
        <end position="28"/>
    </location>
</feature>
<keyword evidence="3" id="KW-1185">Reference proteome</keyword>
<evidence type="ECO:0000313" key="2">
    <source>
        <dbReference type="EMBL" id="KAI3853709.1"/>
    </source>
</evidence>
<accession>A0AAD4S1L0</accession>
<proteinExistence type="predicted"/>
<protein>
    <submittedName>
        <fullName evidence="2">Uncharacterized protein</fullName>
    </submittedName>
</protein>
<gene>
    <name evidence="2" type="ORF">MKW98_025226</name>
</gene>
<reference evidence="2" key="1">
    <citation type="submission" date="2022-04" db="EMBL/GenBank/DDBJ databases">
        <title>A functionally conserved STORR gene fusion in Papaver species that diverged 16.8 million years ago.</title>
        <authorList>
            <person name="Catania T."/>
        </authorList>
    </citation>
    <scope>NUCLEOTIDE SEQUENCE</scope>
    <source>
        <strain evidence="2">S-188037</strain>
    </source>
</reference>
<dbReference type="Proteomes" id="UP001202328">
    <property type="component" value="Unassembled WGS sequence"/>
</dbReference>
<feature type="chain" id="PRO_5042053306" evidence="1">
    <location>
        <begin position="29"/>
        <end position="103"/>
    </location>
</feature>
<organism evidence="2 3">
    <name type="scientific">Papaver atlanticum</name>
    <dbReference type="NCBI Taxonomy" id="357466"/>
    <lineage>
        <taxon>Eukaryota</taxon>
        <taxon>Viridiplantae</taxon>
        <taxon>Streptophyta</taxon>
        <taxon>Embryophyta</taxon>
        <taxon>Tracheophyta</taxon>
        <taxon>Spermatophyta</taxon>
        <taxon>Magnoliopsida</taxon>
        <taxon>Ranunculales</taxon>
        <taxon>Papaveraceae</taxon>
        <taxon>Papaveroideae</taxon>
        <taxon>Papaver</taxon>
    </lineage>
</organism>
<dbReference type="AlphaFoldDB" id="A0AAD4S1L0"/>
<comment type="caution">
    <text evidence="2">The sequence shown here is derived from an EMBL/GenBank/DDBJ whole genome shotgun (WGS) entry which is preliminary data.</text>
</comment>
<evidence type="ECO:0000313" key="3">
    <source>
        <dbReference type="Proteomes" id="UP001202328"/>
    </source>
</evidence>